<dbReference type="Pfam" id="PF13280">
    <property type="entry name" value="WYL"/>
    <property type="match status" value="1"/>
</dbReference>
<feature type="domain" description="WCX" evidence="2">
    <location>
        <begin position="254"/>
        <end position="327"/>
    </location>
</feature>
<dbReference type="GO" id="GO:0003677">
    <property type="term" value="F:DNA binding"/>
    <property type="evidence" value="ECO:0007669"/>
    <property type="project" value="UniProtKB-KW"/>
</dbReference>
<dbReference type="Pfam" id="PF25583">
    <property type="entry name" value="WCX"/>
    <property type="match status" value="1"/>
</dbReference>
<evidence type="ECO:0000259" key="2">
    <source>
        <dbReference type="Pfam" id="PF25583"/>
    </source>
</evidence>
<reference evidence="3 4" key="1">
    <citation type="submission" date="2016-11" db="EMBL/GenBank/DDBJ databases">
        <authorList>
            <person name="Jaros S."/>
            <person name="Januszkiewicz K."/>
            <person name="Wedrychowicz H."/>
        </authorList>
    </citation>
    <scope>NUCLEOTIDE SEQUENCE [LARGE SCALE GENOMIC DNA]</scope>
    <source>
        <strain evidence="3 4">IBRC-M 10683</strain>
    </source>
</reference>
<dbReference type="STRING" id="930117.SAMN05216225_101363"/>
<dbReference type="AlphaFoldDB" id="A0A1M5GLI9"/>
<dbReference type="PROSITE" id="PS52050">
    <property type="entry name" value="WYL"/>
    <property type="match status" value="1"/>
</dbReference>
<dbReference type="OrthoDB" id="9772503at2"/>
<name>A0A1M5GLI9_9BACI</name>
<dbReference type="PANTHER" id="PTHR34580">
    <property type="match status" value="1"/>
</dbReference>
<sequence>MIIKIYKTDRILALIDVLKSDTDEYRGLTVRELTEKVNERFGYDADITQDNVKDDLRTLHSSKFTEIHVENRGKGLPNYYSYLEREFDFQEIRFIMDAISSARFIPKIEKESIIEKVKKFTSESIGTDLKNQLYINNIAIEEAKKLKYHAYNLHKAIHDSNIIQFRYGKYNVNKEFILSKDGKVREAKPYALVWSNDYYYLIAQKLESDDLVQYRVDRMVDVHITEKNFQKDPYFNIEKYLNSLFNMYPGEVKDLKVRFDNHLINVIIDRFGIDVSIEQDGEQYFILRTKAAISDGLVRWLLTWGSDAQVIDPPELVLRMKEESKKMNQIYSV</sequence>
<dbReference type="InterPro" id="IPR026881">
    <property type="entry name" value="WYL_dom"/>
</dbReference>
<dbReference type="EMBL" id="FQVW01000013">
    <property type="protein sequence ID" value="SHG04630.1"/>
    <property type="molecule type" value="Genomic_DNA"/>
</dbReference>
<proteinExistence type="predicted"/>
<dbReference type="PANTHER" id="PTHR34580:SF1">
    <property type="entry name" value="PROTEIN PAFC"/>
    <property type="match status" value="1"/>
</dbReference>
<organism evidence="3 4">
    <name type="scientific">Ornithinibacillus halophilus</name>
    <dbReference type="NCBI Taxonomy" id="930117"/>
    <lineage>
        <taxon>Bacteria</taxon>
        <taxon>Bacillati</taxon>
        <taxon>Bacillota</taxon>
        <taxon>Bacilli</taxon>
        <taxon>Bacillales</taxon>
        <taxon>Bacillaceae</taxon>
        <taxon>Ornithinibacillus</taxon>
    </lineage>
</organism>
<evidence type="ECO:0000313" key="3">
    <source>
        <dbReference type="EMBL" id="SHG04630.1"/>
    </source>
</evidence>
<feature type="domain" description="WYL" evidence="1">
    <location>
        <begin position="152"/>
        <end position="223"/>
    </location>
</feature>
<dbReference type="Proteomes" id="UP000183988">
    <property type="component" value="Unassembled WGS sequence"/>
</dbReference>
<dbReference type="InterPro" id="IPR051534">
    <property type="entry name" value="CBASS_pafABC_assoc_protein"/>
</dbReference>
<evidence type="ECO:0000259" key="1">
    <source>
        <dbReference type="Pfam" id="PF13280"/>
    </source>
</evidence>
<dbReference type="InterPro" id="IPR057727">
    <property type="entry name" value="WCX_dom"/>
</dbReference>
<protein>
    <submittedName>
        <fullName evidence="3">Predicted DNA-binding transcriptional regulator YafY, contains an HTH and WYL domains</fullName>
    </submittedName>
</protein>
<dbReference type="RefSeq" id="WP_072889684.1">
    <property type="nucleotide sequence ID" value="NZ_FQVW01000013.1"/>
</dbReference>
<gene>
    <name evidence="3" type="ORF">SAMN05216225_101363</name>
</gene>
<accession>A0A1M5GLI9</accession>
<keyword evidence="4" id="KW-1185">Reference proteome</keyword>
<evidence type="ECO:0000313" key="4">
    <source>
        <dbReference type="Proteomes" id="UP000183988"/>
    </source>
</evidence>
<keyword evidence="3" id="KW-0238">DNA-binding</keyword>